<reference evidence="1 2" key="1">
    <citation type="submission" date="2016-10" db="EMBL/GenBank/DDBJ databases">
        <authorList>
            <person name="de Groot N.N."/>
        </authorList>
    </citation>
    <scope>NUCLEOTIDE SEQUENCE [LARGE SCALE GENOMIC DNA]</scope>
    <source>
        <strain evidence="1 2">DSM 21650</strain>
    </source>
</reference>
<proteinExistence type="predicted"/>
<dbReference type="AlphaFoldDB" id="A0A1H3NL66"/>
<organism evidence="1 2">
    <name type="scientific">Proteiniborus ethanoligenes</name>
    <dbReference type="NCBI Taxonomy" id="415015"/>
    <lineage>
        <taxon>Bacteria</taxon>
        <taxon>Bacillati</taxon>
        <taxon>Bacillota</taxon>
        <taxon>Clostridia</taxon>
        <taxon>Eubacteriales</taxon>
        <taxon>Proteiniborus</taxon>
    </lineage>
</organism>
<dbReference type="OrthoDB" id="9811390at2"/>
<keyword evidence="2" id="KW-1185">Reference proteome</keyword>
<dbReference type="NCBIfam" id="NF046065">
    <property type="entry name" value="MtxRegRemB"/>
    <property type="match status" value="1"/>
</dbReference>
<accession>A0A1H3NL66</accession>
<dbReference type="EMBL" id="FNQE01000010">
    <property type="protein sequence ID" value="SDY89631.1"/>
    <property type="molecule type" value="Genomic_DNA"/>
</dbReference>
<gene>
    <name evidence="1" type="ORF">SAMN05660462_01184</name>
</gene>
<protein>
    <recommendedName>
        <fullName evidence="3">DUF370 domain-containing protein</fullName>
    </recommendedName>
</protein>
<dbReference type="Pfam" id="PF04025">
    <property type="entry name" value="RemA-like"/>
    <property type="match status" value="1"/>
</dbReference>
<name>A0A1H3NL66_9FIRM</name>
<dbReference type="STRING" id="415015.SAMN05660462_01184"/>
<dbReference type="InterPro" id="IPR007169">
    <property type="entry name" value="RemA-like"/>
</dbReference>
<dbReference type="Proteomes" id="UP000198625">
    <property type="component" value="Unassembled WGS sequence"/>
</dbReference>
<dbReference type="RefSeq" id="WP_091728544.1">
    <property type="nucleotide sequence ID" value="NZ_FNQE01000010.1"/>
</dbReference>
<evidence type="ECO:0000313" key="1">
    <source>
        <dbReference type="EMBL" id="SDY89631.1"/>
    </source>
</evidence>
<sequence>MFLHLGKDYVIPLKDVIAIIDVESALKSEITKEFLEVAEEEDFIHDIAKEEIKSYVISEKVEKGKNNKYEIRKSKIYASNISSTTLFKRANFIDNIK</sequence>
<evidence type="ECO:0008006" key="3">
    <source>
        <dbReference type="Google" id="ProtNLM"/>
    </source>
</evidence>
<evidence type="ECO:0000313" key="2">
    <source>
        <dbReference type="Proteomes" id="UP000198625"/>
    </source>
</evidence>